<dbReference type="Pfam" id="PF00834">
    <property type="entry name" value="Ribul_P_3_epim"/>
    <property type="match status" value="1"/>
</dbReference>
<accession>A0ABR7RDU4</accession>
<evidence type="ECO:0000256" key="9">
    <source>
        <dbReference type="ARBA" id="ARBA00023235"/>
    </source>
</evidence>
<comment type="cofactor">
    <cofactor evidence="3">
        <name>Co(2+)</name>
        <dbReference type="ChEBI" id="CHEBI:48828"/>
    </cofactor>
</comment>
<reference evidence="12 13" key="1">
    <citation type="journal article" date="2009" name="Int. J. Syst. Evol. Microbiol.">
        <title>Transfer of Teichococcus ludipueritiae and Muricoccus roseus to the genus Roseomonas, as Roseomonas ludipueritiae comb. nov. and Roseomonas rosea comb. nov., respectively, and emended description of the genus Roseomonas.</title>
        <authorList>
            <person name="Sanchez-Porro C."/>
            <person name="Gallego V."/>
            <person name="Busse H.J."/>
            <person name="Kampfer P."/>
            <person name="Ventosa A."/>
        </authorList>
    </citation>
    <scope>NUCLEOTIDE SEQUENCE [LARGE SCALE GENOMIC DNA]</scope>
    <source>
        <strain evidence="12 13">DSM 14915</strain>
    </source>
</reference>
<comment type="caution">
    <text evidence="12">The sequence shown here is derived from an EMBL/GenBank/DDBJ whole genome shotgun (WGS) entry which is preliminary data.</text>
</comment>
<dbReference type="HAMAP" id="MF_02227">
    <property type="entry name" value="RPE"/>
    <property type="match status" value="1"/>
</dbReference>
<dbReference type="NCBIfam" id="TIGR01163">
    <property type="entry name" value="rpe"/>
    <property type="match status" value="1"/>
</dbReference>
<dbReference type="PANTHER" id="PTHR11749">
    <property type="entry name" value="RIBULOSE-5-PHOSPHATE-3-EPIMERASE"/>
    <property type="match status" value="1"/>
</dbReference>
<dbReference type="EMBL" id="JACTUZ010000188">
    <property type="protein sequence ID" value="MBC9179834.1"/>
    <property type="molecule type" value="Genomic_DNA"/>
</dbReference>
<keyword evidence="9 10" id="KW-0413">Isomerase</keyword>
<evidence type="ECO:0000256" key="3">
    <source>
        <dbReference type="ARBA" id="ARBA00001941"/>
    </source>
</evidence>
<dbReference type="NCBIfam" id="NF004076">
    <property type="entry name" value="PRK05581.1-4"/>
    <property type="match status" value="1"/>
</dbReference>
<dbReference type="EC" id="5.1.3.1" evidence="7 10"/>
<evidence type="ECO:0000256" key="11">
    <source>
        <dbReference type="PIRNR" id="PIRNR001461"/>
    </source>
</evidence>
<dbReference type="SUPFAM" id="SSF51366">
    <property type="entry name" value="Ribulose-phoshate binding barrel"/>
    <property type="match status" value="1"/>
</dbReference>
<evidence type="ECO:0000313" key="13">
    <source>
        <dbReference type="Proteomes" id="UP000603940"/>
    </source>
</evidence>
<comment type="caution">
    <text evidence="10">Lacks conserved residue(s) required for the propagation of feature annotation.</text>
</comment>
<gene>
    <name evidence="10" type="primary">rpe</name>
    <name evidence="12" type="ORF">IBL25_23085</name>
</gene>
<comment type="cofactor">
    <cofactor evidence="10">
        <name>a divalent metal cation</name>
        <dbReference type="ChEBI" id="CHEBI:60240"/>
    </cofactor>
    <text evidence="10">Binds 1 divalent metal cation per subunit.</text>
</comment>
<evidence type="ECO:0000256" key="4">
    <source>
        <dbReference type="ARBA" id="ARBA00001947"/>
    </source>
</evidence>
<dbReference type="Proteomes" id="UP000603940">
    <property type="component" value="Unassembled WGS sequence"/>
</dbReference>
<feature type="binding site" evidence="10">
    <location>
        <begin position="199"/>
        <end position="201"/>
    </location>
    <ligand>
        <name>substrate</name>
    </ligand>
</feature>
<proteinExistence type="inferred from homology"/>
<feature type="binding site" evidence="10">
    <location>
        <position position="90"/>
    </location>
    <ligand>
        <name>substrate</name>
    </ligand>
</feature>
<comment type="function">
    <text evidence="10">Catalyzes the reversible epimerization of D-ribulose 5-phosphate to D-xylulose 5-phosphate.</text>
</comment>
<dbReference type="Gene3D" id="3.20.20.70">
    <property type="entry name" value="Aldolase class I"/>
    <property type="match status" value="1"/>
</dbReference>
<evidence type="ECO:0000256" key="10">
    <source>
        <dbReference type="HAMAP-Rule" id="MF_02227"/>
    </source>
</evidence>
<keyword evidence="8 10" id="KW-0479">Metal-binding</keyword>
<name>A0ABR7RDU4_9PROT</name>
<evidence type="ECO:0000256" key="5">
    <source>
        <dbReference type="ARBA" id="ARBA00001954"/>
    </source>
</evidence>
<dbReference type="InterPro" id="IPR013785">
    <property type="entry name" value="Aldolase_TIM"/>
</dbReference>
<dbReference type="PIRSF" id="PIRSF001461">
    <property type="entry name" value="RPE"/>
    <property type="match status" value="1"/>
</dbReference>
<comment type="pathway">
    <text evidence="10">Carbohydrate degradation.</text>
</comment>
<feature type="active site" description="Proton acceptor" evidence="10">
    <location>
        <position position="59"/>
    </location>
</feature>
<dbReference type="PROSITE" id="PS01085">
    <property type="entry name" value="RIBUL_P_3_EPIMER_1"/>
    <property type="match status" value="1"/>
</dbReference>
<evidence type="ECO:0000256" key="7">
    <source>
        <dbReference type="ARBA" id="ARBA00013188"/>
    </source>
</evidence>
<feature type="binding site" evidence="10">
    <location>
        <begin position="166"/>
        <end position="169"/>
    </location>
    <ligand>
        <name>substrate</name>
    </ligand>
</feature>
<evidence type="ECO:0000256" key="1">
    <source>
        <dbReference type="ARBA" id="ARBA00001782"/>
    </source>
</evidence>
<feature type="binding site" evidence="10">
    <location>
        <position position="32"/>
    </location>
    <ligand>
        <name>substrate</name>
    </ligand>
</feature>
<organism evidence="12 13">
    <name type="scientific">Pseudoroseomonas ludipueritiae</name>
    <dbReference type="NCBI Taxonomy" id="198093"/>
    <lineage>
        <taxon>Bacteria</taxon>
        <taxon>Pseudomonadati</taxon>
        <taxon>Pseudomonadota</taxon>
        <taxon>Alphaproteobacteria</taxon>
        <taxon>Acetobacterales</taxon>
        <taxon>Acetobacteraceae</taxon>
        <taxon>Pseudoroseomonas</taxon>
    </lineage>
</organism>
<comment type="cofactor">
    <cofactor evidence="2">
        <name>Mn(2+)</name>
        <dbReference type="ChEBI" id="CHEBI:29035"/>
    </cofactor>
</comment>
<feature type="binding site" evidence="10">
    <location>
        <position position="57"/>
    </location>
    <ligand>
        <name>a divalent metal cation</name>
        <dbReference type="ChEBI" id="CHEBI:60240"/>
    </ligand>
</feature>
<sequence>MRWRKAGVACLFGSVVGGINTGVTRPLIIAPSLLAADFARLGEEVAAIEAAGADWLHLDIMDGHFVPNISFGPAVVKALRKHCGLPFDVHLMIAPADPYLAAFAEAGADLISLHPEAGPHLHRSLQTIRALGKKAGVVLNPGTPASVLAPVMDLLDLVLVMTVNPGFGGQSFLHSQLPKIAEIRRMIDASGRDIHLQIDGGVTAATAPLCVEAGADTLVAGTAVFGKPDYAAAIAALRQPSGMVA</sequence>
<feature type="active site" description="Proton donor" evidence="10">
    <location>
        <position position="199"/>
    </location>
</feature>
<evidence type="ECO:0000256" key="6">
    <source>
        <dbReference type="ARBA" id="ARBA00009541"/>
    </source>
</evidence>
<keyword evidence="10 11" id="KW-0119">Carbohydrate metabolism</keyword>
<protein>
    <recommendedName>
        <fullName evidence="7 10">Ribulose-phosphate 3-epimerase</fullName>
        <ecNumber evidence="7 10">5.1.3.1</ecNumber>
    </recommendedName>
</protein>
<dbReference type="InterPro" id="IPR000056">
    <property type="entry name" value="Ribul_P_3_epim-like"/>
</dbReference>
<feature type="binding site" evidence="10">
    <location>
        <position position="59"/>
    </location>
    <ligand>
        <name>a divalent metal cation</name>
        <dbReference type="ChEBI" id="CHEBI:60240"/>
    </ligand>
</feature>
<evidence type="ECO:0000313" key="12">
    <source>
        <dbReference type="EMBL" id="MBC9179834.1"/>
    </source>
</evidence>
<comment type="cofactor">
    <cofactor evidence="5">
        <name>Fe(2+)</name>
        <dbReference type="ChEBI" id="CHEBI:29033"/>
    </cofactor>
</comment>
<dbReference type="CDD" id="cd00429">
    <property type="entry name" value="RPE"/>
    <property type="match status" value="1"/>
</dbReference>
<dbReference type="InterPro" id="IPR011060">
    <property type="entry name" value="RibuloseP-bd_barrel"/>
</dbReference>
<feature type="binding site" evidence="10">
    <location>
        <position position="199"/>
    </location>
    <ligand>
        <name>a divalent metal cation</name>
        <dbReference type="ChEBI" id="CHEBI:60240"/>
    </ligand>
</feature>
<keyword evidence="13" id="KW-1185">Reference proteome</keyword>
<dbReference type="GO" id="GO:0004750">
    <property type="term" value="F:D-ribulose-phosphate 3-epimerase activity"/>
    <property type="evidence" value="ECO:0007669"/>
    <property type="project" value="UniProtKB-EC"/>
</dbReference>
<evidence type="ECO:0000256" key="2">
    <source>
        <dbReference type="ARBA" id="ARBA00001936"/>
    </source>
</evidence>
<comment type="cofactor">
    <cofactor evidence="4">
        <name>Zn(2+)</name>
        <dbReference type="ChEBI" id="CHEBI:29105"/>
    </cofactor>
</comment>
<comment type="catalytic activity">
    <reaction evidence="1 10 11">
        <text>D-ribulose 5-phosphate = D-xylulose 5-phosphate</text>
        <dbReference type="Rhea" id="RHEA:13677"/>
        <dbReference type="ChEBI" id="CHEBI:57737"/>
        <dbReference type="ChEBI" id="CHEBI:58121"/>
        <dbReference type="EC" id="5.1.3.1"/>
    </reaction>
</comment>
<comment type="similarity">
    <text evidence="6 10 11">Belongs to the ribulose-phosphate 3-epimerase family.</text>
</comment>
<dbReference type="InterPro" id="IPR026019">
    <property type="entry name" value="Ribul_P_3_epim"/>
</dbReference>
<dbReference type="PROSITE" id="PS01086">
    <property type="entry name" value="RIBUL_P_3_EPIMER_2"/>
    <property type="match status" value="1"/>
</dbReference>
<feature type="binding site" evidence="10">
    <location>
        <position position="90"/>
    </location>
    <ligand>
        <name>a divalent metal cation</name>
        <dbReference type="ChEBI" id="CHEBI:60240"/>
    </ligand>
</feature>
<evidence type="ECO:0000256" key="8">
    <source>
        <dbReference type="ARBA" id="ARBA00022723"/>
    </source>
</evidence>